<keyword evidence="2 6" id="KW-0418">Kinase</keyword>
<keyword evidence="3" id="KW-0902">Two-component regulatory system</keyword>
<dbReference type="InterPro" id="IPR050482">
    <property type="entry name" value="Sensor_HK_TwoCompSys"/>
</dbReference>
<evidence type="ECO:0000313" key="7">
    <source>
        <dbReference type="Proteomes" id="UP000256913"/>
    </source>
</evidence>
<keyword evidence="7" id="KW-1185">Reference proteome</keyword>
<evidence type="ECO:0000256" key="1">
    <source>
        <dbReference type="ARBA" id="ARBA00022679"/>
    </source>
</evidence>
<dbReference type="InterPro" id="IPR036890">
    <property type="entry name" value="HATPase_C_sf"/>
</dbReference>
<dbReference type="OrthoDB" id="5241784at2"/>
<keyword evidence="4" id="KW-0472">Membrane</keyword>
<dbReference type="PANTHER" id="PTHR24421">
    <property type="entry name" value="NITRATE/NITRITE SENSOR PROTEIN NARX-RELATED"/>
    <property type="match status" value="1"/>
</dbReference>
<sequence>MTVEREPTLDWLARHPGPWFGLVWAPVLLVAPLVDAITGAQPGRAGYLVALGVAFTLTVLRTGELPFALLTVLCTGYLVVWRTDREFIFPLLAIAAGLAVRQRWALGVVTGLTVSGAVAAGIENRSLDTALFLAFATFIAGVATFLIRYLIGIVAELSATREQLALAAVANERLRFSRDLHDLLGHTLSVIVVKAQAVYRLLDRDPAAAAEHARDVEAIGRQALTEVRETVSGYRAVSLGEELANARAALAAGNVVADVAPAPADLGGQVDALLGWVVREGTTNVLRHASASTCRIAVSRDEETALVEIVDDGPLGGPVGIGDGTGLRGLRERLEAVGGSLTAAATPTGFRLIAKVPAL</sequence>
<dbReference type="CDD" id="cd16917">
    <property type="entry name" value="HATPase_UhpB-NarQ-NarX-like"/>
    <property type="match status" value="1"/>
</dbReference>
<dbReference type="RefSeq" id="WP_116071694.1">
    <property type="nucleotide sequence ID" value="NZ_BONB01000064.1"/>
</dbReference>
<dbReference type="Gene3D" id="1.20.5.1930">
    <property type="match status" value="1"/>
</dbReference>
<gene>
    <name evidence="6" type="ORF">DFJ67_6329</name>
</gene>
<keyword evidence="4" id="KW-1133">Transmembrane helix</keyword>
<feature type="transmembrane region" description="Helical" evidence="4">
    <location>
        <begin position="129"/>
        <end position="151"/>
    </location>
</feature>
<dbReference type="Gene3D" id="3.30.565.10">
    <property type="entry name" value="Histidine kinase-like ATPase, C-terminal domain"/>
    <property type="match status" value="1"/>
</dbReference>
<accession>A0A3D9ZSY2</accession>
<organism evidence="6 7">
    <name type="scientific">Asanoa ferruginea</name>
    <dbReference type="NCBI Taxonomy" id="53367"/>
    <lineage>
        <taxon>Bacteria</taxon>
        <taxon>Bacillati</taxon>
        <taxon>Actinomycetota</taxon>
        <taxon>Actinomycetes</taxon>
        <taxon>Micromonosporales</taxon>
        <taxon>Micromonosporaceae</taxon>
        <taxon>Asanoa</taxon>
    </lineage>
</organism>
<dbReference type="EMBL" id="QUMQ01000001">
    <property type="protein sequence ID" value="REG00278.1"/>
    <property type="molecule type" value="Genomic_DNA"/>
</dbReference>
<evidence type="ECO:0000256" key="2">
    <source>
        <dbReference type="ARBA" id="ARBA00022777"/>
    </source>
</evidence>
<dbReference type="Pfam" id="PF07730">
    <property type="entry name" value="HisKA_3"/>
    <property type="match status" value="1"/>
</dbReference>
<evidence type="ECO:0000256" key="4">
    <source>
        <dbReference type="SAM" id="Phobius"/>
    </source>
</evidence>
<evidence type="ECO:0000256" key="3">
    <source>
        <dbReference type="ARBA" id="ARBA00023012"/>
    </source>
</evidence>
<keyword evidence="1" id="KW-0808">Transferase</keyword>
<evidence type="ECO:0000313" key="6">
    <source>
        <dbReference type="EMBL" id="REG00278.1"/>
    </source>
</evidence>
<dbReference type="GO" id="GO:0000155">
    <property type="term" value="F:phosphorelay sensor kinase activity"/>
    <property type="evidence" value="ECO:0007669"/>
    <property type="project" value="InterPro"/>
</dbReference>
<dbReference type="InterPro" id="IPR011712">
    <property type="entry name" value="Sig_transdc_His_kin_sub3_dim/P"/>
</dbReference>
<comment type="caution">
    <text evidence="6">The sequence shown here is derived from an EMBL/GenBank/DDBJ whole genome shotgun (WGS) entry which is preliminary data.</text>
</comment>
<feature type="transmembrane region" description="Helical" evidence="4">
    <location>
        <begin position="19"/>
        <end position="38"/>
    </location>
</feature>
<feature type="domain" description="Signal transduction histidine kinase subgroup 3 dimerisation and phosphoacceptor" evidence="5">
    <location>
        <begin position="172"/>
        <end position="237"/>
    </location>
</feature>
<reference evidence="6 7" key="1">
    <citation type="submission" date="2018-08" db="EMBL/GenBank/DDBJ databases">
        <title>Sequencing the genomes of 1000 actinobacteria strains.</title>
        <authorList>
            <person name="Klenk H.-P."/>
        </authorList>
    </citation>
    <scope>NUCLEOTIDE SEQUENCE [LARGE SCALE GENOMIC DNA]</scope>
    <source>
        <strain evidence="6 7">DSM 44099</strain>
    </source>
</reference>
<keyword evidence="4" id="KW-0812">Transmembrane</keyword>
<dbReference type="AlphaFoldDB" id="A0A3D9ZSY2"/>
<evidence type="ECO:0000259" key="5">
    <source>
        <dbReference type="Pfam" id="PF07730"/>
    </source>
</evidence>
<dbReference type="SUPFAM" id="SSF55874">
    <property type="entry name" value="ATPase domain of HSP90 chaperone/DNA topoisomerase II/histidine kinase"/>
    <property type="match status" value="1"/>
</dbReference>
<feature type="transmembrane region" description="Helical" evidence="4">
    <location>
        <begin position="104"/>
        <end position="123"/>
    </location>
</feature>
<dbReference type="Proteomes" id="UP000256913">
    <property type="component" value="Unassembled WGS sequence"/>
</dbReference>
<dbReference type="PANTHER" id="PTHR24421:SF63">
    <property type="entry name" value="SENSOR HISTIDINE KINASE DESK"/>
    <property type="match status" value="1"/>
</dbReference>
<feature type="transmembrane region" description="Helical" evidence="4">
    <location>
        <begin position="67"/>
        <end position="83"/>
    </location>
</feature>
<dbReference type="GO" id="GO:0046983">
    <property type="term" value="F:protein dimerization activity"/>
    <property type="evidence" value="ECO:0007669"/>
    <property type="project" value="InterPro"/>
</dbReference>
<dbReference type="GO" id="GO:0016020">
    <property type="term" value="C:membrane"/>
    <property type="evidence" value="ECO:0007669"/>
    <property type="project" value="InterPro"/>
</dbReference>
<proteinExistence type="predicted"/>
<protein>
    <submittedName>
        <fullName evidence="6">Two-component system sensor histidine kinase DesK</fullName>
    </submittedName>
</protein>
<name>A0A3D9ZSY2_9ACTN</name>